<feature type="compositionally biased region" description="Basic and acidic residues" evidence="1">
    <location>
        <begin position="402"/>
        <end position="413"/>
    </location>
</feature>
<reference evidence="2" key="1">
    <citation type="journal article" date="2019" name="Sci. Rep.">
        <title>Draft genome of Tanacetum cinerariifolium, the natural source of mosquito coil.</title>
        <authorList>
            <person name="Yamashiro T."/>
            <person name="Shiraishi A."/>
            <person name="Satake H."/>
            <person name="Nakayama K."/>
        </authorList>
    </citation>
    <scope>NUCLEOTIDE SEQUENCE</scope>
</reference>
<accession>A0A6L2NL47</accession>
<dbReference type="AlphaFoldDB" id="A0A6L2NL47"/>
<dbReference type="EMBL" id="BKCJ010009433">
    <property type="protein sequence ID" value="GEU86943.1"/>
    <property type="molecule type" value="Genomic_DNA"/>
</dbReference>
<comment type="caution">
    <text evidence="2">The sequence shown here is derived from an EMBL/GenBank/DDBJ whole genome shotgun (WGS) entry which is preliminary data.</text>
</comment>
<protein>
    <submittedName>
        <fullName evidence="2">Uncharacterized protein</fullName>
    </submittedName>
</protein>
<feature type="region of interest" description="Disordered" evidence="1">
    <location>
        <begin position="381"/>
        <end position="416"/>
    </location>
</feature>
<feature type="region of interest" description="Disordered" evidence="1">
    <location>
        <begin position="284"/>
        <end position="318"/>
    </location>
</feature>
<evidence type="ECO:0000313" key="2">
    <source>
        <dbReference type="EMBL" id="GEU86943.1"/>
    </source>
</evidence>
<sequence length="588" mass="64816">MGTDVSIPPPAELPETTRRVVMEALMVDRAANNGPRCPVVSCGMERGFLSQKGSGVRRGVKEKDLNGANCKTVKDGVIPPITVGSNSNAFNFEVVIVSAIPSTIGASDVNALDKSSYTNVTCNPSGTKVNFCTLFTLGGNRIDVVIPVDSIRAISERFVNTGYGFFLGKRVAYPVVANYVVAGHRCALCRDYLCGSYHLSSMVVLACIEVHGKCESLCHISVFPPLTGCDRIGDQSQVVLQDALKALVDGLLEAMLIKSMSLVAMWWQAYSFVVRDTEIESYEGPIETKETQALSPRTASLSPDYNPSTPHPDDDTTRMVMRTQPTLSPGYSARLTKAISMSPSSFHKRYIPSRETASPTASPVLPLRKRYRGTSELILYTNSERDEIRDEDTDPNMDSEDSEGRSTDSKGEEAIPEDQQHQALLAKNTTEGSQQTVDEVPTQIRTRICIIWVNPEDGTEYTDIPIDLPRSPPSKPLLSIGTPSSPDWSPEYIPKPLPIPSPVAAAPICEDEFLEIGAELALRGSMLHDYTECLNALPPTLFDVYDRDLWELYTRSREVKDEIFSQRYRLKSLEQGQERATVTFNALW</sequence>
<proteinExistence type="predicted"/>
<feature type="compositionally biased region" description="Polar residues" evidence="1">
    <location>
        <begin position="291"/>
        <end position="308"/>
    </location>
</feature>
<name>A0A6L2NL47_TANCI</name>
<organism evidence="2">
    <name type="scientific">Tanacetum cinerariifolium</name>
    <name type="common">Dalmatian daisy</name>
    <name type="synonym">Chrysanthemum cinerariifolium</name>
    <dbReference type="NCBI Taxonomy" id="118510"/>
    <lineage>
        <taxon>Eukaryota</taxon>
        <taxon>Viridiplantae</taxon>
        <taxon>Streptophyta</taxon>
        <taxon>Embryophyta</taxon>
        <taxon>Tracheophyta</taxon>
        <taxon>Spermatophyta</taxon>
        <taxon>Magnoliopsida</taxon>
        <taxon>eudicotyledons</taxon>
        <taxon>Gunneridae</taxon>
        <taxon>Pentapetalae</taxon>
        <taxon>asterids</taxon>
        <taxon>campanulids</taxon>
        <taxon>Asterales</taxon>
        <taxon>Asteraceae</taxon>
        <taxon>Asteroideae</taxon>
        <taxon>Anthemideae</taxon>
        <taxon>Anthemidinae</taxon>
        <taxon>Tanacetum</taxon>
    </lineage>
</organism>
<feature type="compositionally biased region" description="Acidic residues" evidence="1">
    <location>
        <begin position="389"/>
        <end position="401"/>
    </location>
</feature>
<evidence type="ECO:0000256" key="1">
    <source>
        <dbReference type="SAM" id="MobiDB-lite"/>
    </source>
</evidence>
<gene>
    <name evidence="2" type="ORF">Tci_058921</name>
</gene>